<feature type="chain" id="PRO_5037106079" evidence="3">
    <location>
        <begin position="22"/>
        <end position="1025"/>
    </location>
</feature>
<proteinExistence type="inferred from homology"/>
<dbReference type="GO" id="GO:0009279">
    <property type="term" value="C:cell outer membrane"/>
    <property type="evidence" value="ECO:0007669"/>
    <property type="project" value="UniProtKB-SubCell"/>
</dbReference>
<keyword evidence="5" id="KW-0675">Receptor</keyword>
<keyword evidence="1 3" id="KW-0732">Signal</keyword>
<dbReference type="GO" id="GO:0044718">
    <property type="term" value="P:siderophore transmembrane transport"/>
    <property type="evidence" value="ECO:0007669"/>
    <property type="project" value="TreeGrafter"/>
</dbReference>
<dbReference type="InterPro" id="IPR023997">
    <property type="entry name" value="TonB-dep_OMP_SusC/RagA_CS"/>
</dbReference>
<keyword evidence="2" id="KW-0472">Membrane</keyword>
<comment type="caution">
    <text evidence="5">The sequence shown here is derived from an EMBL/GenBank/DDBJ whole genome shotgun (WGS) entry which is preliminary data.</text>
</comment>
<keyword evidence="2" id="KW-0813">Transport</keyword>
<comment type="similarity">
    <text evidence="2">Belongs to the TonB-dependent receptor family.</text>
</comment>
<dbReference type="SUPFAM" id="SSF56935">
    <property type="entry name" value="Porins"/>
    <property type="match status" value="1"/>
</dbReference>
<name>A0A930N5C4_9BACT</name>
<keyword evidence="2" id="KW-1134">Transmembrane beta strand</keyword>
<evidence type="ECO:0000313" key="6">
    <source>
        <dbReference type="Proteomes" id="UP000757461"/>
    </source>
</evidence>
<organism evidence="5 6">
    <name type="scientific">Prevotella histicola</name>
    <dbReference type="NCBI Taxonomy" id="470565"/>
    <lineage>
        <taxon>Bacteria</taxon>
        <taxon>Pseudomonadati</taxon>
        <taxon>Bacteroidota</taxon>
        <taxon>Bacteroidia</taxon>
        <taxon>Bacteroidales</taxon>
        <taxon>Prevotellaceae</taxon>
        <taxon>Prevotella</taxon>
    </lineage>
</organism>
<dbReference type="GO" id="GO:0015344">
    <property type="term" value="F:siderophore uptake transmembrane transporter activity"/>
    <property type="evidence" value="ECO:0007669"/>
    <property type="project" value="TreeGrafter"/>
</dbReference>
<accession>A0A930N5C4</accession>
<evidence type="ECO:0000256" key="2">
    <source>
        <dbReference type="PROSITE-ProRule" id="PRU01360"/>
    </source>
</evidence>
<dbReference type="PANTHER" id="PTHR30069">
    <property type="entry name" value="TONB-DEPENDENT OUTER MEMBRANE RECEPTOR"/>
    <property type="match status" value="1"/>
</dbReference>
<dbReference type="Gene3D" id="2.170.130.10">
    <property type="entry name" value="TonB-dependent receptor, plug domain"/>
    <property type="match status" value="1"/>
</dbReference>
<dbReference type="NCBIfam" id="TIGR04056">
    <property type="entry name" value="OMP_RagA_SusC"/>
    <property type="match status" value="1"/>
</dbReference>
<dbReference type="InterPro" id="IPR008969">
    <property type="entry name" value="CarboxyPept-like_regulatory"/>
</dbReference>
<evidence type="ECO:0000313" key="5">
    <source>
        <dbReference type="EMBL" id="MBF1415621.1"/>
    </source>
</evidence>
<evidence type="ECO:0000256" key="1">
    <source>
        <dbReference type="ARBA" id="ARBA00022729"/>
    </source>
</evidence>
<keyword evidence="2" id="KW-0998">Cell outer membrane</keyword>
<dbReference type="EMBL" id="JABZSQ010000179">
    <property type="protein sequence ID" value="MBF1415621.1"/>
    <property type="molecule type" value="Genomic_DNA"/>
</dbReference>
<dbReference type="PANTHER" id="PTHR30069:SF29">
    <property type="entry name" value="HEMOGLOBIN AND HEMOGLOBIN-HAPTOGLOBIN-BINDING PROTEIN 1-RELATED"/>
    <property type="match status" value="1"/>
</dbReference>
<dbReference type="PROSITE" id="PS52016">
    <property type="entry name" value="TONB_DEPENDENT_REC_3"/>
    <property type="match status" value="1"/>
</dbReference>
<evidence type="ECO:0000256" key="3">
    <source>
        <dbReference type="SAM" id="SignalP"/>
    </source>
</evidence>
<dbReference type="InterPro" id="IPR039426">
    <property type="entry name" value="TonB-dep_rcpt-like"/>
</dbReference>
<dbReference type="Gene3D" id="2.60.40.1120">
    <property type="entry name" value="Carboxypeptidase-like, regulatory domain"/>
    <property type="match status" value="1"/>
</dbReference>
<dbReference type="InterPro" id="IPR012910">
    <property type="entry name" value="Plug_dom"/>
</dbReference>
<evidence type="ECO:0000259" key="4">
    <source>
        <dbReference type="Pfam" id="PF07715"/>
    </source>
</evidence>
<dbReference type="NCBIfam" id="TIGR04057">
    <property type="entry name" value="SusC_RagA_signa"/>
    <property type="match status" value="1"/>
</dbReference>
<dbReference type="AlphaFoldDB" id="A0A930N5C4"/>
<dbReference type="InterPro" id="IPR037066">
    <property type="entry name" value="Plug_dom_sf"/>
</dbReference>
<feature type="signal peptide" evidence="3">
    <location>
        <begin position="1"/>
        <end position="21"/>
    </location>
</feature>
<dbReference type="SUPFAM" id="SSF49464">
    <property type="entry name" value="Carboxypeptidase regulatory domain-like"/>
    <property type="match status" value="1"/>
</dbReference>
<dbReference type="Proteomes" id="UP000757461">
    <property type="component" value="Unassembled WGS sequence"/>
</dbReference>
<dbReference type="InterPro" id="IPR023996">
    <property type="entry name" value="TonB-dep_OMP_SusC/RagA"/>
</dbReference>
<keyword evidence="2" id="KW-0812">Transmembrane</keyword>
<dbReference type="Pfam" id="PF13715">
    <property type="entry name" value="CarbopepD_reg_2"/>
    <property type="match status" value="1"/>
</dbReference>
<dbReference type="Pfam" id="PF07715">
    <property type="entry name" value="Plug"/>
    <property type="match status" value="1"/>
</dbReference>
<sequence>MEKRLMMFLVGLFLSLGTALAQTEISGTVVSSEDGLPVVGASILVAGTQMGTVTDIDGKFHLIVPAGKNQLRVQYVGLKTQLVPVSDGIKVVMKPDAGSLEEVIVTGYGNFKKSSFTGAAANVDPGKLSDVPVASVQDKIAGSVPGVTVTSASGAPGSVSNIRIRGMGSINAGNEPLYVIDGTPMISGDVNGIGQGKYNESGTNVLATLNSNDIESITVIKDAAAASLYGSRAANGVIVITTKSGKKGRTHVDFRSDWGFSNVAINYRPVLGGDERRALLFLGLKNYALYKEGKSETDAETFAKDNIEDYASKPTVGYDQSGKPIKEWTDWKSLLFKTGHHQNYQISLSGGGESTRFYTSLSYMKQTGIFSNQGMERFTGNANITHKFGHFTLTYSSLFSKVNQSLTNDGGASFASPIANYAFIQSPSSVAYLPDGTMARGSETNSLTNVNPIYEALHTYDKTDIKRAFNSLKLDWNIWDGLRLSEKMTYDYTSNNEDVLWDRLSNDGSPSGNLQRYNGSISQLNGQTQLAYVKTFGLHNVDALLGYETEKYVTRYNYISGKDYPGDLYEFGNAGTTSAESKVSGYTLASWLGRVNYNYDNKYYAGVSFRRDGSSRLSKDNRWGNFWSVSAAWRFGSEKFMEPIKQVVSDGKVRASYGVNGTLPSSFYGYQNWYKYGQYYNGKSGMAIVGIGNPELQWEKNRSVNFGLDLTLLDRISVTFDYYVRTTSDLIFDLPISAVPGYYNSDRFSKKAVNVGSLRNRGYEITIQSNNLQTKDLTWTTMLNFGHNHNELTKIYGEENQIISGVRIHKVGEPYYSYYGYEYAGVDPNTGRESYYLNNGTSNARNTTINPNEAKKVIIGNHETKIEGGFSNNITWKFIDFGLNFTFSLGGKAFDAATWQHNNGNYTFGGQLPTYYDINKMWIGPGDTNASQPVFQYGNSSEVSSRWLMPTDYLRLKSLTLGFTAPSQWVTRIGLSKARAFFSASNLLTWKSKDLYVDPEMRVDGVCTFQTPALRTFTFGIELGF</sequence>
<gene>
    <name evidence="5" type="ORF">HXN33_08600</name>
</gene>
<feature type="domain" description="TonB-dependent receptor plug" evidence="4">
    <location>
        <begin position="113"/>
        <end position="237"/>
    </location>
</feature>
<reference evidence="5" key="1">
    <citation type="submission" date="2020-04" db="EMBL/GenBank/DDBJ databases">
        <title>Deep metagenomics examines the oral microbiome during advanced dental caries in children, revealing novel taxa and co-occurrences with host molecules.</title>
        <authorList>
            <person name="Baker J.L."/>
            <person name="Morton J.T."/>
            <person name="Dinis M."/>
            <person name="Alvarez R."/>
            <person name="Tran N.C."/>
            <person name="Knight R."/>
            <person name="Edlund A."/>
        </authorList>
    </citation>
    <scope>NUCLEOTIDE SEQUENCE</scope>
    <source>
        <strain evidence="5">JCVI_25_bin.9</strain>
    </source>
</reference>
<comment type="subcellular location">
    <subcellularLocation>
        <location evidence="2">Cell outer membrane</location>
        <topology evidence="2">Multi-pass membrane protein</topology>
    </subcellularLocation>
</comment>
<protein>
    <submittedName>
        <fullName evidence="5">TonB-dependent receptor</fullName>
    </submittedName>
</protein>